<gene>
    <name evidence="1" type="ORF">E5331_09150</name>
</gene>
<dbReference type="EMBL" id="SRYB01000011">
    <property type="protein sequence ID" value="TGY78730.1"/>
    <property type="molecule type" value="Genomic_DNA"/>
</dbReference>
<accession>A0AC61RJM3</accession>
<organism evidence="1 2">
    <name type="scientific">Lepagella muris</name>
    <dbReference type="NCBI Taxonomy" id="3032870"/>
    <lineage>
        <taxon>Bacteria</taxon>
        <taxon>Pseudomonadati</taxon>
        <taxon>Bacteroidota</taxon>
        <taxon>Bacteroidia</taxon>
        <taxon>Bacteroidales</taxon>
        <taxon>Muribaculaceae</taxon>
        <taxon>Lepagella</taxon>
    </lineage>
</organism>
<name>A0AC61RJM3_9BACT</name>
<reference evidence="1" key="1">
    <citation type="submission" date="2019-04" db="EMBL/GenBank/DDBJ databases">
        <title>Microbes associate with the intestines of laboratory mice.</title>
        <authorList>
            <person name="Navarre W."/>
            <person name="Wong E."/>
            <person name="Huang K."/>
            <person name="Tropini C."/>
            <person name="Ng K."/>
            <person name="Yu B."/>
        </authorList>
    </citation>
    <scope>NUCLEOTIDE SEQUENCE</scope>
    <source>
        <strain evidence="1">NM04_E33</strain>
    </source>
</reference>
<dbReference type="Proteomes" id="UP000306319">
    <property type="component" value="Unassembled WGS sequence"/>
</dbReference>
<evidence type="ECO:0000313" key="2">
    <source>
        <dbReference type="Proteomes" id="UP000306319"/>
    </source>
</evidence>
<evidence type="ECO:0000313" key="1">
    <source>
        <dbReference type="EMBL" id="TGY78730.1"/>
    </source>
</evidence>
<proteinExistence type="predicted"/>
<protein>
    <submittedName>
        <fullName evidence="1">AraC family transcriptional regulator</fullName>
    </submittedName>
</protein>
<comment type="caution">
    <text evidence="1">The sequence shown here is derived from an EMBL/GenBank/DDBJ whole genome shotgun (WGS) entry which is preliminary data.</text>
</comment>
<keyword evidence="2" id="KW-1185">Reference proteome</keyword>
<sequence length="274" mass="31611">MEELKVLDYSNVFIASYFTDNWECSHANAEHTLIYLVSGELEITDNGKKTILRPGGCAFMRRDHRMLLQKRVKEGVPYHSVVLKFNRKFLREYYSSLAKNSIPLDARRSKKSLTVLPANRPDIRSLFESILPYFESGSKPSDAVLQLKMTEGLYVLLNTDANLYASLFDFTDPWKIDLIEFMNENYMHELSMEEMASYTGRSLASFKRDFKKVSELPPLKWIINRRLEAAYDLICRGTANITDVCYQVGFKNLSHFSKVFKEKYGMAPTAVTVC</sequence>